<dbReference type="Gene3D" id="3.50.7.10">
    <property type="entry name" value="GroEL"/>
    <property type="match status" value="1"/>
</dbReference>
<dbReference type="GO" id="GO:0005737">
    <property type="term" value="C:cytoplasm"/>
    <property type="evidence" value="ECO:0007669"/>
    <property type="project" value="UniProtKB-SubCell"/>
</dbReference>
<keyword evidence="3 6" id="KW-0067">ATP-binding</keyword>
<keyword evidence="6" id="KW-0963">Cytoplasm</keyword>
<dbReference type="InterPro" id="IPR027410">
    <property type="entry name" value="TCP-1-like_intermed_sf"/>
</dbReference>
<evidence type="ECO:0000256" key="7">
    <source>
        <dbReference type="RuleBase" id="RU000418"/>
    </source>
</evidence>
<feature type="binding site" evidence="6">
    <location>
        <begin position="87"/>
        <end position="91"/>
    </location>
    <ligand>
        <name>ATP</name>
        <dbReference type="ChEBI" id="CHEBI:30616"/>
    </ligand>
</feature>
<dbReference type="Gene3D" id="3.30.260.10">
    <property type="entry name" value="TCP-1-like chaperonin intermediate domain"/>
    <property type="match status" value="1"/>
</dbReference>
<dbReference type="PANTHER" id="PTHR45633">
    <property type="entry name" value="60 KDA HEAT SHOCK PROTEIN, MITOCHONDRIAL"/>
    <property type="match status" value="1"/>
</dbReference>
<dbReference type="Pfam" id="PF00118">
    <property type="entry name" value="Cpn60_TCP1"/>
    <property type="match status" value="1"/>
</dbReference>
<dbReference type="NCBIfam" id="NF009487">
    <property type="entry name" value="PRK12849.1"/>
    <property type="match status" value="1"/>
</dbReference>
<dbReference type="SUPFAM" id="SSF52029">
    <property type="entry name" value="GroEL apical domain-like"/>
    <property type="match status" value="1"/>
</dbReference>
<dbReference type="PRINTS" id="PR00298">
    <property type="entry name" value="CHAPERONIN60"/>
</dbReference>
<dbReference type="NCBIfam" id="NF009489">
    <property type="entry name" value="PRK12851.1"/>
    <property type="match status" value="1"/>
</dbReference>
<dbReference type="GO" id="GO:0016853">
    <property type="term" value="F:isomerase activity"/>
    <property type="evidence" value="ECO:0007669"/>
    <property type="project" value="UniProtKB-KW"/>
</dbReference>
<proteinExistence type="inferred from homology"/>
<sequence>MTAKDVRFHDSARARIVKGVNVLADAVKVTLGPKGRNVLIERSFGAPTITKDGVSVAKEIELKDRFENMGAQIVKQVASKTADVAGDGTTTATVLAQAIVQEGMKHVAAGMNPMDLKRGIDKAVAAVLDELRKLSKPISTNREIAQVGSISANSDETIGKIIADAMEKVGKEGVITVEDGKSLENELDVVEGMQFDRGYVSPYFINDPEKQAAYLDDALILLHDKKISNIRDLLPVLEATSKAGKPLLIIAEDVDGEALATLVVNAMRGILKVAAVKAPGFGDRRKAMLEDIAILTGATVISEETGKQLQKATLEDLGRAKRVEVRKDDTIIIDGAGDEKRIEARVKSIRTQIEEATSDYDREKLQERVAKLAGGVAVIKVGAATEIEMKEKKDRVDDALHATRAAVEEGIVPGGGVALLRARSAVTSLKGANGDQDAGVHIVLRALEAPLRVIASNAGDEPSVVIAKVLEGKDNFGYNAATGEYGDLVEAGVVDPTKVTRTALQNAASIAGLILTTDATVAEAPKDEKPVQSATPELEY</sequence>
<accession>A0A1B4PL55</accession>
<keyword evidence="2 6" id="KW-0547">Nucleotide-binding</keyword>
<dbReference type="GO" id="GO:0140662">
    <property type="term" value="F:ATP-dependent protein folding chaperone"/>
    <property type="evidence" value="ECO:0007669"/>
    <property type="project" value="InterPro"/>
</dbReference>
<keyword evidence="9" id="KW-0175">Coiled coil</keyword>
<dbReference type="NCBIfam" id="NF000592">
    <property type="entry name" value="PRK00013.1"/>
    <property type="match status" value="1"/>
</dbReference>
<comment type="subcellular location">
    <subcellularLocation>
        <location evidence="6">Cytoplasm</location>
    </subcellularLocation>
</comment>
<reference evidence="10 11" key="1">
    <citation type="submission" date="2015-12" db="EMBL/GenBank/DDBJ databases">
        <title>Diversity of Burkholderia near neighbor genomes.</title>
        <authorList>
            <person name="Sahl J."/>
            <person name="Wagner D."/>
            <person name="Keim P."/>
        </authorList>
    </citation>
    <scope>NUCLEOTIDE SEQUENCE [LARGE SCALE GENOMIC DNA]</scope>
    <source>
        <strain evidence="10 11">MSMB1184WGS</strain>
    </source>
</reference>
<dbReference type="SUPFAM" id="SSF48592">
    <property type="entry name" value="GroEL equatorial domain-like"/>
    <property type="match status" value="1"/>
</dbReference>
<gene>
    <name evidence="6 10" type="primary">groEL</name>
    <name evidence="6" type="synonym">groL</name>
    <name evidence="10" type="ORF">WT26_00940</name>
</gene>
<dbReference type="Proteomes" id="UP000094776">
    <property type="component" value="Chromosome 3"/>
</dbReference>
<dbReference type="InterPro" id="IPR002423">
    <property type="entry name" value="Cpn60/GroEL/TCP-1"/>
</dbReference>
<feature type="binding site" evidence="6">
    <location>
        <position position="495"/>
    </location>
    <ligand>
        <name>ATP</name>
        <dbReference type="ChEBI" id="CHEBI:30616"/>
    </ligand>
</feature>
<evidence type="ECO:0000256" key="8">
    <source>
        <dbReference type="RuleBase" id="RU000419"/>
    </source>
</evidence>
<dbReference type="GO" id="GO:0042026">
    <property type="term" value="P:protein refolding"/>
    <property type="evidence" value="ECO:0007669"/>
    <property type="project" value="UniProtKB-UniRule"/>
</dbReference>
<feature type="binding site" evidence="6">
    <location>
        <begin position="479"/>
        <end position="481"/>
    </location>
    <ligand>
        <name>ATP</name>
        <dbReference type="ChEBI" id="CHEBI:30616"/>
    </ligand>
</feature>
<evidence type="ECO:0000256" key="2">
    <source>
        <dbReference type="ARBA" id="ARBA00022741"/>
    </source>
</evidence>
<dbReference type="NCBIfam" id="TIGR02348">
    <property type="entry name" value="GroEL"/>
    <property type="match status" value="1"/>
</dbReference>
<feature type="binding site" evidence="6">
    <location>
        <position position="415"/>
    </location>
    <ligand>
        <name>ATP</name>
        <dbReference type="ChEBI" id="CHEBI:30616"/>
    </ligand>
</feature>
<evidence type="ECO:0000313" key="11">
    <source>
        <dbReference type="Proteomes" id="UP000094776"/>
    </source>
</evidence>
<dbReference type="InterPro" id="IPR027409">
    <property type="entry name" value="GroEL-like_apical_dom_sf"/>
</dbReference>
<dbReference type="InterPro" id="IPR027413">
    <property type="entry name" value="GROEL-like_equatorial_sf"/>
</dbReference>
<dbReference type="AlphaFoldDB" id="A0A1B4PL55"/>
<evidence type="ECO:0000256" key="6">
    <source>
        <dbReference type="HAMAP-Rule" id="MF_00600"/>
    </source>
</evidence>
<dbReference type="Gene3D" id="1.10.560.10">
    <property type="entry name" value="GroEL-like equatorial domain"/>
    <property type="match status" value="1"/>
</dbReference>
<evidence type="ECO:0000256" key="5">
    <source>
        <dbReference type="ARBA" id="ARBA00023235"/>
    </source>
</evidence>
<dbReference type="NCBIfam" id="NF009488">
    <property type="entry name" value="PRK12850.1"/>
    <property type="match status" value="1"/>
</dbReference>
<evidence type="ECO:0000256" key="9">
    <source>
        <dbReference type="SAM" id="Coils"/>
    </source>
</evidence>
<evidence type="ECO:0000256" key="1">
    <source>
        <dbReference type="ARBA" id="ARBA00006607"/>
    </source>
</evidence>
<name>A0A1B4PL55_BURCE</name>
<evidence type="ECO:0000313" key="10">
    <source>
        <dbReference type="EMBL" id="AOK14660.1"/>
    </source>
</evidence>
<keyword evidence="4 6" id="KW-0143">Chaperone</keyword>
<dbReference type="PROSITE" id="PS00296">
    <property type="entry name" value="CHAPERONINS_CPN60"/>
    <property type="match status" value="1"/>
</dbReference>
<comment type="similarity">
    <text evidence="1 6 7">Belongs to the chaperonin (HSP60) family.</text>
</comment>
<comment type="function">
    <text evidence="6 8">Together with its co-chaperonin GroES, plays an essential role in assisting protein folding. The GroEL-GroES system forms a nano-cage that allows encapsulation of the non-native substrate proteins and provides a physical environment optimized to promote and accelerate protein folding.</text>
</comment>
<keyword evidence="5 6" id="KW-0413">Isomerase</keyword>
<dbReference type="HAMAP" id="MF_00600">
    <property type="entry name" value="CH60"/>
    <property type="match status" value="1"/>
</dbReference>
<dbReference type="FunFam" id="1.10.560.10:FF:000001">
    <property type="entry name" value="60 kDa chaperonin"/>
    <property type="match status" value="1"/>
</dbReference>
<dbReference type="InterPro" id="IPR001844">
    <property type="entry name" value="Cpn60/GroEL"/>
</dbReference>
<dbReference type="EMBL" id="CP013442">
    <property type="protein sequence ID" value="AOK14660.1"/>
    <property type="molecule type" value="Genomic_DNA"/>
</dbReference>
<evidence type="ECO:0000256" key="3">
    <source>
        <dbReference type="ARBA" id="ARBA00022840"/>
    </source>
</evidence>
<dbReference type="EC" id="5.6.1.7" evidence="6"/>
<feature type="binding site" evidence="6">
    <location>
        <position position="51"/>
    </location>
    <ligand>
        <name>ATP</name>
        <dbReference type="ChEBI" id="CHEBI:30616"/>
    </ligand>
</feature>
<dbReference type="FunFam" id="3.50.7.10:FF:000001">
    <property type="entry name" value="60 kDa chaperonin"/>
    <property type="match status" value="1"/>
</dbReference>
<dbReference type="InterPro" id="IPR018370">
    <property type="entry name" value="Chaperonin_Cpn60_CS"/>
</dbReference>
<evidence type="ECO:0000256" key="4">
    <source>
        <dbReference type="ARBA" id="ARBA00023186"/>
    </source>
</evidence>
<dbReference type="RefSeq" id="WP_059912144.1">
    <property type="nucleotide sequence ID" value="NZ_CP013442.1"/>
</dbReference>
<dbReference type="GO" id="GO:0051082">
    <property type="term" value="F:unfolded protein binding"/>
    <property type="evidence" value="ECO:0007669"/>
    <property type="project" value="UniProtKB-UniRule"/>
</dbReference>
<feature type="binding site" evidence="6">
    <location>
        <begin position="30"/>
        <end position="33"/>
    </location>
    <ligand>
        <name>ATP</name>
        <dbReference type="ChEBI" id="CHEBI:30616"/>
    </ligand>
</feature>
<organism evidence="10 11">
    <name type="scientific">Burkholderia cepacia</name>
    <name type="common">Pseudomonas cepacia</name>
    <dbReference type="NCBI Taxonomy" id="292"/>
    <lineage>
        <taxon>Bacteria</taxon>
        <taxon>Pseudomonadati</taxon>
        <taxon>Pseudomonadota</taxon>
        <taxon>Betaproteobacteria</taxon>
        <taxon>Burkholderiales</taxon>
        <taxon>Burkholderiaceae</taxon>
        <taxon>Burkholderia</taxon>
        <taxon>Burkholderia cepacia complex</taxon>
    </lineage>
</organism>
<comment type="subunit">
    <text evidence="6 8">Forms a cylinder of 14 subunits composed of two heptameric rings stacked back-to-back. Interacts with the co-chaperonin GroES.</text>
</comment>
<feature type="coiled-coil region" evidence="9">
    <location>
        <begin position="339"/>
        <end position="366"/>
    </location>
</feature>
<dbReference type="SUPFAM" id="SSF54849">
    <property type="entry name" value="GroEL-intermediate domain like"/>
    <property type="match status" value="1"/>
</dbReference>
<dbReference type="CDD" id="cd03344">
    <property type="entry name" value="GroEL"/>
    <property type="match status" value="1"/>
</dbReference>
<protein>
    <recommendedName>
        <fullName evidence="6">Chaperonin GroEL</fullName>
        <ecNumber evidence="6">5.6.1.7</ecNumber>
    </recommendedName>
    <alternativeName>
        <fullName evidence="6">60 kDa chaperonin</fullName>
    </alternativeName>
    <alternativeName>
        <fullName evidence="6">Chaperonin-60</fullName>
        <shortName evidence="6">Cpn60</shortName>
    </alternativeName>
</protein>
<dbReference type="GO" id="GO:0005524">
    <property type="term" value="F:ATP binding"/>
    <property type="evidence" value="ECO:0007669"/>
    <property type="project" value="UniProtKB-UniRule"/>
</dbReference>